<dbReference type="Gene3D" id="3.30.2130.30">
    <property type="match status" value="1"/>
</dbReference>
<gene>
    <name evidence="5" type="ORF">GFER_15820</name>
</gene>
<accession>A0A0C2HKR6</accession>
<dbReference type="SUPFAM" id="SSF53335">
    <property type="entry name" value="S-adenosyl-L-methionine-dependent methyltransferases"/>
    <property type="match status" value="1"/>
</dbReference>
<evidence type="ECO:0000256" key="2">
    <source>
        <dbReference type="ARBA" id="ARBA00022679"/>
    </source>
</evidence>
<keyword evidence="6" id="KW-1185">Reference proteome</keyword>
<dbReference type="PANTHER" id="PTHR47313">
    <property type="entry name" value="RIBOSOMAL RNA LARGE SUBUNIT METHYLTRANSFERASE K/L"/>
    <property type="match status" value="1"/>
</dbReference>
<dbReference type="InterPro" id="IPR054170">
    <property type="entry name" value="RlmL_1st"/>
</dbReference>
<dbReference type="PANTHER" id="PTHR47313:SF1">
    <property type="entry name" value="RIBOSOMAL RNA LARGE SUBUNIT METHYLTRANSFERASE K_L"/>
    <property type="match status" value="1"/>
</dbReference>
<dbReference type="InterPro" id="IPR004114">
    <property type="entry name" value="THUMP_dom"/>
</dbReference>
<dbReference type="InterPro" id="IPR000241">
    <property type="entry name" value="RlmKL-like_Mtase"/>
</dbReference>
<dbReference type="CDD" id="cd11715">
    <property type="entry name" value="THUMP_AdoMetMT"/>
    <property type="match status" value="1"/>
</dbReference>
<evidence type="ECO:0000313" key="6">
    <source>
        <dbReference type="Proteomes" id="UP000035068"/>
    </source>
</evidence>
<dbReference type="Gene3D" id="3.40.50.150">
    <property type="entry name" value="Vaccinia Virus protein VP39"/>
    <property type="match status" value="1"/>
</dbReference>
<evidence type="ECO:0000313" key="5">
    <source>
        <dbReference type="EMBL" id="KIH75605.1"/>
    </source>
</evidence>
<evidence type="ECO:0000256" key="1">
    <source>
        <dbReference type="ARBA" id="ARBA00022603"/>
    </source>
</evidence>
<dbReference type="GO" id="GO:0008990">
    <property type="term" value="F:rRNA (guanine-N2-)-methyltransferase activity"/>
    <property type="evidence" value="ECO:0007669"/>
    <property type="project" value="TreeGrafter"/>
</dbReference>
<protein>
    <recommendedName>
        <fullName evidence="4">THUMP domain-containing protein</fullName>
    </recommendedName>
</protein>
<proteinExistence type="predicted"/>
<dbReference type="Pfam" id="PF22020">
    <property type="entry name" value="RlmL_1st"/>
    <property type="match status" value="1"/>
</dbReference>
<keyword evidence="1" id="KW-0489">Methyltransferase</keyword>
<comment type="caution">
    <text evidence="5">The sequence shown here is derived from an EMBL/GenBank/DDBJ whole genome shotgun (WGS) entry which is preliminary data.</text>
</comment>
<evidence type="ECO:0000256" key="3">
    <source>
        <dbReference type="PROSITE-ProRule" id="PRU00529"/>
    </source>
</evidence>
<feature type="domain" description="THUMP" evidence="4">
    <location>
        <begin position="48"/>
        <end position="156"/>
    </location>
</feature>
<dbReference type="AlphaFoldDB" id="A0A0C2HKR6"/>
<dbReference type="Pfam" id="PF01170">
    <property type="entry name" value="UPF0020"/>
    <property type="match status" value="1"/>
</dbReference>
<dbReference type="RefSeq" id="WP_040100950.1">
    <property type="nucleotide sequence ID" value="NZ_JWJD01000009.1"/>
</dbReference>
<evidence type="ECO:0000259" key="4">
    <source>
        <dbReference type="PROSITE" id="PS51165"/>
    </source>
</evidence>
<keyword evidence="3" id="KW-0694">RNA-binding</keyword>
<dbReference type="InterPro" id="IPR053943">
    <property type="entry name" value="RlmKL-like_Mtase_CS"/>
</dbReference>
<keyword evidence="2" id="KW-0808">Transferase</keyword>
<dbReference type="PROSITE" id="PS01261">
    <property type="entry name" value="UPF0020"/>
    <property type="match status" value="1"/>
</dbReference>
<sequence length="375" mass="40891">MCVAQPLFDLFAVTAPGCETSCVAELDALGLPAVAEHGGVAFRGELADIYRANLWLRSASRILVRFAEIRACSFPELFQKSVRLPWGRFLRSQTPLEIRAVCRRSRLMHTGRIAETLTAAISRALGGNREPAGAQGPAQRVLVRFEDDRALISIDSSGELLHRRGYRLEQGAAPLRETLAAALLGEVGWQPHLPLWDPMCGSGTLLIEAAHLACRRAPGLQRTFAFEHWPRFRAGRWQVLRQQAMAAMTHPSALLLHGSELDPDLLAVAGRNAERAGVAEYLALRAGDFRHLSVPTGPGILLCNPPYGQRIGESHNLAAFFAEFGRFLRTRAVGWRGGFLLPDSGLARATGLNLRAGPVFAHGGLSVPLYLFSIS</sequence>
<dbReference type="InterPro" id="IPR029063">
    <property type="entry name" value="SAM-dependent_MTases_sf"/>
</dbReference>
<dbReference type="PROSITE" id="PS51165">
    <property type="entry name" value="THUMP"/>
    <property type="match status" value="1"/>
</dbReference>
<dbReference type="GO" id="GO:0070043">
    <property type="term" value="F:rRNA (guanine-N7-)-methyltransferase activity"/>
    <property type="evidence" value="ECO:0007669"/>
    <property type="project" value="TreeGrafter"/>
</dbReference>
<dbReference type="EMBL" id="JWJD01000009">
    <property type="protein sequence ID" value="KIH75605.1"/>
    <property type="molecule type" value="Genomic_DNA"/>
</dbReference>
<dbReference type="Proteomes" id="UP000035068">
    <property type="component" value="Unassembled WGS sequence"/>
</dbReference>
<reference evidence="5 6" key="1">
    <citation type="submission" date="2014-12" db="EMBL/GenBank/DDBJ databases">
        <title>Genomes of Geoalkalibacter ferrihydriticus and Geoalkalibacter subterraneus, two haloalkaliphilic metal-reducing members of the Geobacteraceae.</title>
        <authorList>
            <person name="Badalamenti J.P."/>
            <person name="Torres C.I."/>
            <person name="Krajmalnik-Brown R."/>
            <person name="Bond D.R."/>
        </authorList>
    </citation>
    <scope>NUCLEOTIDE SEQUENCE [LARGE SCALE GENOMIC DNA]</scope>
    <source>
        <strain evidence="5 6">DSM 17813</strain>
    </source>
</reference>
<dbReference type="Pfam" id="PF02926">
    <property type="entry name" value="THUMP"/>
    <property type="match status" value="1"/>
</dbReference>
<dbReference type="GO" id="GO:0003723">
    <property type="term" value="F:RNA binding"/>
    <property type="evidence" value="ECO:0007669"/>
    <property type="project" value="UniProtKB-UniRule"/>
</dbReference>
<name>A0A0C2HKR6_9BACT</name>
<organism evidence="5 6">
    <name type="scientific">Geoalkalibacter ferrihydriticus DSM 17813</name>
    <dbReference type="NCBI Taxonomy" id="1121915"/>
    <lineage>
        <taxon>Bacteria</taxon>
        <taxon>Pseudomonadati</taxon>
        <taxon>Thermodesulfobacteriota</taxon>
        <taxon>Desulfuromonadia</taxon>
        <taxon>Desulfuromonadales</taxon>
        <taxon>Geoalkalibacteraceae</taxon>
        <taxon>Geoalkalibacter</taxon>
    </lineage>
</organism>